<dbReference type="EMBL" id="JACASF010000012">
    <property type="protein sequence ID" value="KAF6444209.1"/>
    <property type="molecule type" value="Genomic_DNA"/>
</dbReference>
<dbReference type="Proteomes" id="UP000550707">
    <property type="component" value="Unassembled WGS sequence"/>
</dbReference>
<organism evidence="2 3">
    <name type="scientific">Molossus molossus</name>
    <name type="common">Pallas' mastiff bat</name>
    <name type="synonym">Vespertilio molossus</name>
    <dbReference type="NCBI Taxonomy" id="27622"/>
    <lineage>
        <taxon>Eukaryota</taxon>
        <taxon>Metazoa</taxon>
        <taxon>Chordata</taxon>
        <taxon>Craniata</taxon>
        <taxon>Vertebrata</taxon>
        <taxon>Euteleostomi</taxon>
        <taxon>Mammalia</taxon>
        <taxon>Eutheria</taxon>
        <taxon>Laurasiatheria</taxon>
        <taxon>Chiroptera</taxon>
        <taxon>Yangochiroptera</taxon>
        <taxon>Molossidae</taxon>
        <taxon>Molossus</taxon>
    </lineage>
</organism>
<name>A0A7J8FA03_MOLMO</name>
<keyword evidence="3" id="KW-1185">Reference proteome</keyword>
<dbReference type="InParanoid" id="A0A7J8FA03"/>
<feature type="compositionally biased region" description="Basic and acidic residues" evidence="1">
    <location>
        <begin position="97"/>
        <end position="110"/>
    </location>
</feature>
<feature type="region of interest" description="Disordered" evidence="1">
    <location>
        <begin position="95"/>
        <end position="120"/>
    </location>
</feature>
<evidence type="ECO:0000256" key="1">
    <source>
        <dbReference type="SAM" id="MobiDB-lite"/>
    </source>
</evidence>
<evidence type="ECO:0000313" key="3">
    <source>
        <dbReference type="Proteomes" id="UP000550707"/>
    </source>
</evidence>
<comment type="caution">
    <text evidence="2">The sequence shown here is derived from an EMBL/GenBank/DDBJ whole genome shotgun (WGS) entry which is preliminary data.</text>
</comment>
<proteinExistence type="predicted"/>
<evidence type="ECO:0000313" key="2">
    <source>
        <dbReference type="EMBL" id="KAF6444209.1"/>
    </source>
</evidence>
<dbReference type="AlphaFoldDB" id="A0A7J8FA03"/>
<sequence length="120" mass="13494">MNVLFLSPSSQSLNYHHMFSILGMEQKSLNVPEAGRYAVQPHSIKDLLNKGQEELQDFQVLSDAQIRSNADSCMPRAMGLQRDSYTLQCRNACPDSETDRRPCDPCERVVRPPKGSRPTG</sequence>
<protein>
    <submittedName>
        <fullName evidence="2">Uncharacterized protein</fullName>
    </submittedName>
</protein>
<accession>A0A7J8FA03</accession>
<gene>
    <name evidence="2" type="ORF">HJG59_008518</name>
</gene>
<reference evidence="2 3" key="1">
    <citation type="journal article" date="2020" name="Nature">
        <title>Six reference-quality genomes reveal evolution of bat adaptations.</title>
        <authorList>
            <person name="Jebb D."/>
            <person name="Huang Z."/>
            <person name="Pippel M."/>
            <person name="Hughes G.M."/>
            <person name="Lavrichenko K."/>
            <person name="Devanna P."/>
            <person name="Winkler S."/>
            <person name="Jermiin L.S."/>
            <person name="Skirmuntt E.C."/>
            <person name="Katzourakis A."/>
            <person name="Burkitt-Gray L."/>
            <person name="Ray D.A."/>
            <person name="Sullivan K.A.M."/>
            <person name="Roscito J.G."/>
            <person name="Kirilenko B.M."/>
            <person name="Davalos L.M."/>
            <person name="Corthals A.P."/>
            <person name="Power M.L."/>
            <person name="Jones G."/>
            <person name="Ransome R.D."/>
            <person name="Dechmann D.K.N."/>
            <person name="Locatelli A.G."/>
            <person name="Puechmaille S.J."/>
            <person name="Fedrigo O."/>
            <person name="Jarvis E.D."/>
            <person name="Hiller M."/>
            <person name="Vernes S.C."/>
            <person name="Myers E.W."/>
            <person name="Teeling E.C."/>
        </authorList>
    </citation>
    <scope>NUCLEOTIDE SEQUENCE [LARGE SCALE GENOMIC DNA]</scope>
    <source>
        <strain evidence="2">MMolMol1</strain>
        <tissue evidence="2">Muscle</tissue>
    </source>
</reference>